<dbReference type="GO" id="GO:0052621">
    <property type="term" value="F:diguanylate cyclase activity"/>
    <property type="evidence" value="ECO:0007669"/>
    <property type="project" value="UniProtKB-EC"/>
</dbReference>
<evidence type="ECO:0000256" key="7">
    <source>
        <dbReference type="SAM" id="Phobius"/>
    </source>
</evidence>
<dbReference type="NCBIfam" id="TIGR00254">
    <property type="entry name" value="GGDEF"/>
    <property type="match status" value="1"/>
</dbReference>
<keyword evidence="5 7" id="KW-1133">Transmembrane helix</keyword>
<evidence type="ECO:0000313" key="9">
    <source>
        <dbReference type="EMBL" id="QEI07124.1"/>
    </source>
</evidence>
<dbReference type="InterPro" id="IPR050469">
    <property type="entry name" value="Diguanylate_Cyclase"/>
</dbReference>
<dbReference type="PROSITE" id="PS50887">
    <property type="entry name" value="GGDEF"/>
    <property type="match status" value="1"/>
</dbReference>
<dbReference type="Gene3D" id="3.30.70.270">
    <property type="match status" value="1"/>
</dbReference>
<keyword evidence="10" id="KW-1185">Reference proteome</keyword>
<reference evidence="9 10" key="1">
    <citation type="submission" date="2019-08" db="EMBL/GenBank/DDBJ databases">
        <title>Amphibian skin-associated Pigmentiphaga: genome sequence and occurrence across geography and hosts.</title>
        <authorList>
            <person name="Bletz M.C."/>
            <person name="Bunk B."/>
            <person name="Sproeer C."/>
            <person name="Biwer P."/>
            <person name="Reiter S."/>
            <person name="Rabemananjara F.C.E."/>
            <person name="Schulz S."/>
            <person name="Overmann J."/>
            <person name="Vences M."/>
        </authorList>
    </citation>
    <scope>NUCLEOTIDE SEQUENCE [LARGE SCALE GENOMIC DNA]</scope>
    <source>
        <strain evidence="9 10">Mada1488</strain>
    </source>
</reference>
<dbReference type="CDD" id="cd12915">
    <property type="entry name" value="PDC2_DGC_like"/>
    <property type="match status" value="1"/>
</dbReference>
<sequence>MSDSPLKRSVADIAALCLRHLGRSITGYLSRHVLGAAGMLMLSMLTLFAAVLYRERVDALAHARETSGNLATIVERDLSRNLEFYSLSLQAMADGYRQPAVMSMPVQLRDQVLFDRVTLARHISSAYLIDVDGNVAVDLKGRTLNVNVKDRDYFLAHSTLADTGLFLSKPLVSRLSGELNVAISRRVSGDNGEFLGVAVVAISTNYFRDLLDGLTLGTGAVTAIVRNDGTLLMRQPKKEGLTATIGSNADFRLIQHASSGSFIGTSTVDNMRRLYVFKRVDDYPLAVVIAPAVQDILHNWTIRALLLGAMMLTFATGFLLLSRRLANELEGRWRAEQELKKLAGTDALTGLSNRRTLDTVLNRVWARASRTRQPIALLFLDVDHFKAYNDRYGHQQGDAALVQVAQVLGDCLHHSTGQAARYGGEEFVLVLPDTDLAGAWAVATEVFAAIAALNVPHQDGIGGSLTLSIGIATSLQPGVSSPAELLDAADQALYMAKAGGRSRAEIFVPVQA</sequence>
<organism evidence="9 10">
    <name type="scientific">Pigmentiphaga aceris</name>
    <dbReference type="NCBI Taxonomy" id="1940612"/>
    <lineage>
        <taxon>Bacteria</taxon>
        <taxon>Pseudomonadati</taxon>
        <taxon>Pseudomonadota</taxon>
        <taxon>Betaproteobacteria</taxon>
        <taxon>Burkholderiales</taxon>
        <taxon>Alcaligenaceae</taxon>
        <taxon>Pigmentiphaga</taxon>
    </lineage>
</organism>
<dbReference type="EMBL" id="CP043046">
    <property type="protein sequence ID" value="QEI07124.1"/>
    <property type="molecule type" value="Genomic_DNA"/>
</dbReference>
<proteinExistence type="predicted"/>
<accession>A0A5C0AZT5</accession>
<evidence type="ECO:0000256" key="2">
    <source>
        <dbReference type="ARBA" id="ARBA00012528"/>
    </source>
</evidence>
<dbReference type="Pfam" id="PF02743">
    <property type="entry name" value="dCache_1"/>
    <property type="match status" value="1"/>
</dbReference>
<dbReference type="CDD" id="cd12914">
    <property type="entry name" value="PDC1_DGC_like"/>
    <property type="match status" value="1"/>
</dbReference>
<dbReference type="GO" id="GO:0005886">
    <property type="term" value="C:plasma membrane"/>
    <property type="evidence" value="ECO:0007669"/>
    <property type="project" value="UniProtKB-SubCell"/>
</dbReference>
<dbReference type="EC" id="2.7.7.65" evidence="2"/>
<dbReference type="InterPro" id="IPR029787">
    <property type="entry name" value="Nucleotide_cyclase"/>
</dbReference>
<dbReference type="RefSeq" id="WP_148816171.1">
    <property type="nucleotide sequence ID" value="NZ_CP043046.1"/>
</dbReference>
<comment type="subcellular location">
    <subcellularLocation>
        <location evidence="1">Cell membrane</location>
        <topology evidence="1">Multi-pass membrane protein</topology>
    </subcellularLocation>
</comment>
<keyword evidence="3" id="KW-1003">Cell membrane</keyword>
<evidence type="ECO:0000259" key="8">
    <source>
        <dbReference type="PROSITE" id="PS50887"/>
    </source>
</evidence>
<dbReference type="FunFam" id="3.30.70.270:FF:000001">
    <property type="entry name" value="Diguanylate cyclase domain protein"/>
    <property type="match status" value="1"/>
</dbReference>
<dbReference type="PANTHER" id="PTHR45138:SF24">
    <property type="entry name" value="DIGUANYLATE CYCLASE DGCC-RELATED"/>
    <property type="match status" value="1"/>
</dbReference>
<evidence type="ECO:0000256" key="6">
    <source>
        <dbReference type="ARBA" id="ARBA00023136"/>
    </source>
</evidence>
<dbReference type="AlphaFoldDB" id="A0A5C0AZT5"/>
<keyword evidence="4 7" id="KW-0812">Transmembrane</keyword>
<dbReference type="InterPro" id="IPR029151">
    <property type="entry name" value="Sensor-like_sf"/>
</dbReference>
<dbReference type="PANTHER" id="PTHR45138">
    <property type="entry name" value="REGULATORY COMPONENTS OF SENSORY TRANSDUCTION SYSTEM"/>
    <property type="match status" value="1"/>
</dbReference>
<evidence type="ECO:0000256" key="1">
    <source>
        <dbReference type="ARBA" id="ARBA00004651"/>
    </source>
</evidence>
<dbReference type="KEGG" id="pacr:FXN63_15715"/>
<evidence type="ECO:0000313" key="10">
    <source>
        <dbReference type="Proteomes" id="UP000325161"/>
    </source>
</evidence>
<dbReference type="GO" id="GO:0043709">
    <property type="term" value="P:cell adhesion involved in single-species biofilm formation"/>
    <property type="evidence" value="ECO:0007669"/>
    <property type="project" value="TreeGrafter"/>
</dbReference>
<gene>
    <name evidence="9" type="ORF">FXN63_15715</name>
</gene>
<evidence type="ECO:0000256" key="4">
    <source>
        <dbReference type="ARBA" id="ARBA00022692"/>
    </source>
</evidence>
<protein>
    <recommendedName>
        <fullName evidence="2">diguanylate cyclase</fullName>
        <ecNumber evidence="2">2.7.7.65</ecNumber>
    </recommendedName>
</protein>
<evidence type="ECO:0000256" key="3">
    <source>
        <dbReference type="ARBA" id="ARBA00022475"/>
    </source>
</evidence>
<dbReference type="Gene3D" id="3.30.450.20">
    <property type="entry name" value="PAS domain"/>
    <property type="match status" value="2"/>
</dbReference>
<dbReference type="SMART" id="SM00267">
    <property type="entry name" value="GGDEF"/>
    <property type="match status" value="1"/>
</dbReference>
<dbReference type="SUPFAM" id="SSF55073">
    <property type="entry name" value="Nucleotide cyclase"/>
    <property type="match status" value="1"/>
</dbReference>
<feature type="transmembrane region" description="Helical" evidence="7">
    <location>
        <begin position="300"/>
        <end position="322"/>
    </location>
</feature>
<dbReference type="GO" id="GO:1902201">
    <property type="term" value="P:negative regulation of bacterial-type flagellum-dependent cell motility"/>
    <property type="evidence" value="ECO:0007669"/>
    <property type="project" value="TreeGrafter"/>
</dbReference>
<name>A0A5C0AZT5_9BURK</name>
<feature type="domain" description="GGDEF" evidence="8">
    <location>
        <begin position="373"/>
        <end position="509"/>
    </location>
</feature>
<dbReference type="Proteomes" id="UP000325161">
    <property type="component" value="Chromosome"/>
</dbReference>
<dbReference type="Pfam" id="PF00990">
    <property type="entry name" value="GGDEF"/>
    <property type="match status" value="1"/>
</dbReference>
<dbReference type="InterPro" id="IPR033479">
    <property type="entry name" value="dCache_1"/>
</dbReference>
<dbReference type="SUPFAM" id="SSF103190">
    <property type="entry name" value="Sensory domain-like"/>
    <property type="match status" value="1"/>
</dbReference>
<dbReference type="InterPro" id="IPR043128">
    <property type="entry name" value="Rev_trsase/Diguanyl_cyclase"/>
</dbReference>
<keyword evidence="6 7" id="KW-0472">Membrane</keyword>
<dbReference type="InterPro" id="IPR000160">
    <property type="entry name" value="GGDEF_dom"/>
</dbReference>
<evidence type="ECO:0000256" key="5">
    <source>
        <dbReference type="ARBA" id="ARBA00022989"/>
    </source>
</evidence>
<feature type="transmembrane region" description="Helical" evidence="7">
    <location>
        <begin position="33"/>
        <end position="53"/>
    </location>
</feature>
<dbReference type="OrthoDB" id="9813903at2"/>
<dbReference type="CDD" id="cd01949">
    <property type="entry name" value="GGDEF"/>
    <property type="match status" value="1"/>
</dbReference>